<dbReference type="PANTHER" id="PTHR11132">
    <property type="entry name" value="SOLUTE CARRIER FAMILY 35"/>
    <property type="match status" value="1"/>
</dbReference>
<evidence type="ECO:0000256" key="3">
    <source>
        <dbReference type="ARBA" id="ARBA00022989"/>
    </source>
</evidence>
<comment type="subcellular location">
    <subcellularLocation>
        <location evidence="1">Membrane</location>
        <topology evidence="1">Multi-pass membrane protein</topology>
    </subcellularLocation>
</comment>
<evidence type="ECO:0000256" key="2">
    <source>
        <dbReference type="ARBA" id="ARBA00022692"/>
    </source>
</evidence>
<feature type="transmembrane region" description="Helical" evidence="6">
    <location>
        <begin position="141"/>
        <end position="159"/>
    </location>
</feature>
<evidence type="ECO:0000256" key="5">
    <source>
        <dbReference type="SAM" id="MobiDB-lite"/>
    </source>
</evidence>
<feature type="transmembrane region" description="Helical" evidence="6">
    <location>
        <begin position="256"/>
        <end position="275"/>
    </location>
</feature>
<evidence type="ECO:0000256" key="1">
    <source>
        <dbReference type="ARBA" id="ARBA00004141"/>
    </source>
</evidence>
<feature type="region of interest" description="Disordered" evidence="5">
    <location>
        <begin position="1"/>
        <end position="39"/>
    </location>
</feature>
<feature type="transmembrane region" description="Helical" evidence="6">
    <location>
        <begin position="78"/>
        <end position="101"/>
    </location>
</feature>
<feature type="transmembrane region" description="Helical" evidence="6">
    <location>
        <begin position="113"/>
        <end position="129"/>
    </location>
</feature>
<keyword evidence="2 6" id="KW-0812">Transmembrane</keyword>
<proteinExistence type="predicted"/>
<sequence length="341" mass="37044">MSSVKSSLTSATDRSPKEKGALLPSDKEKDVEKSKARGQSSQEPRGAVVLFAVVLYAVCSSCMLIVNKVAVTYVAAPGFVLFCQLASSAFAVFVFSAFGLVESDELEWKKVKAFVLVVVAFVGAVFTNMKTLQYSNVETFIVFRSSTPLLISLLDWAVLGRQLPSLQSWLSLVGLLLGAVMYVVYDSAFDVRAYAWVAAWFAVFTFDQVYIKFVCDTVDMTNWGRVYYTNLLSCLPVAVMVFAFGEQDVILARDGAHSWSFHAVAALLVSCLAGIAMSYSAFLLRALVSATSFTVVGIMCKIATVVINCLIWDKHATPMGLVALSICLAAGSAYKQAPYRS</sequence>
<feature type="domain" description="Sugar phosphate transporter" evidence="7">
    <location>
        <begin position="50"/>
        <end position="329"/>
    </location>
</feature>
<accession>A0A061R0U2</accession>
<reference evidence="8" key="1">
    <citation type="submission" date="2014-05" db="EMBL/GenBank/DDBJ databases">
        <title>The transcriptome of the halophilic microalga Tetraselmis sp. GSL018 isolated from the Great Salt Lake, Utah.</title>
        <authorList>
            <person name="Jinkerson R.E."/>
            <person name="D'Adamo S."/>
            <person name="Posewitz M.C."/>
        </authorList>
    </citation>
    <scope>NUCLEOTIDE SEQUENCE</scope>
    <source>
        <strain evidence="8">GSL018</strain>
    </source>
</reference>
<evidence type="ECO:0000313" key="8">
    <source>
        <dbReference type="EMBL" id="JAC64364.1"/>
    </source>
</evidence>
<evidence type="ECO:0000256" key="6">
    <source>
        <dbReference type="SAM" id="Phobius"/>
    </source>
</evidence>
<evidence type="ECO:0000259" key="7">
    <source>
        <dbReference type="Pfam" id="PF03151"/>
    </source>
</evidence>
<keyword evidence="4 6" id="KW-0472">Membrane</keyword>
<feature type="transmembrane region" description="Helical" evidence="6">
    <location>
        <begin position="191"/>
        <end position="214"/>
    </location>
</feature>
<gene>
    <name evidence="8" type="ORF">TSPGSL018_18455</name>
</gene>
<organism evidence="8">
    <name type="scientific">Tetraselmis sp. GSL018</name>
    <dbReference type="NCBI Taxonomy" id="582737"/>
    <lineage>
        <taxon>Eukaryota</taxon>
        <taxon>Viridiplantae</taxon>
        <taxon>Chlorophyta</taxon>
        <taxon>core chlorophytes</taxon>
        <taxon>Chlorodendrophyceae</taxon>
        <taxon>Chlorodendrales</taxon>
        <taxon>Chlorodendraceae</taxon>
        <taxon>Tetraselmis</taxon>
    </lineage>
</organism>
<dbReference type="InterPro" id="IPR050186">
    <property type="entry name" value="TPT_transporter"/>
</dbReference>
<feature type="transmembrane region" description="Helical" evidence="6">
    <location>
        <begin position="47"/>
        <end position="66"/>
    </location>
</feature>
<dbReference type="GO" id="GO:0016020">
    <property type="term" value="C:membrane"/>
    <property type="evidence" value="ECO:0007669"/>
    <property type="project" value="UniProtKB-SubCell"/>
</dbReference>
<dbReference type="AlphaFoldDB" id="A0A061R0U2"/>
<feature type="transmembrane region" description="Helical" evidence="6">
    <location>
        <begin position="226"/>
        <end position="244"/>
    </location>
</feature>
<keyword evidence="3 6" id="KW-1133">Transmembrane helix</keyword>
<dbReference type="Pfam" id="PF03151">
    <property type="entry name" value="TPT"/>
    <property type="match status" value="1"/>
</dbReference>
<protein>
    <submittedName>
        <fullName evidence="8">Drug metabolite transporter superfamily</fullName>
    </submittedName>
</protein>
<dbReference type="EMBL" id="GBEZ01022477">
    <property type="protein sequence ID" value="JAC64364.1"/>
    <property type="molecule type" value="Transcribed_RNA"/>
</dbReference>
<feature type="transmembrane region" description="Helical" evidence="6">
    <location>
        <begin position="166"/>
        <end position="185"/>
    </location>
</feature>
<name>A0A061R0U2_9CHLO</name>
<feature type="transmembrane region" description="Helical" evidence="6">
    <location>
        <begin position="282"/>
        <end position="304"/>
    </location>
</feature>
<feature type="compositionally biased region" description="Basic and acidic residues" evidence="5">
    <location>
        <begin position="14"/>
        <end position="35"/>
    </location>
</feature>
<feature type="compositionally biased region" description="Polar residues" evidence="5">
    <location>
        <begin position="1"/>
        <end position="13"/>
    </location>
</feature>
<dbReference type="InterPro" id="IPR004853">
    <property type="entry name" value="Sugar_P_trans_dom"/>
</dbReference>
<evidence type="ECO:0000256" key="4">
    <source>
        <dbReference type="ARBA" id="ARBA00023136"/>
    </source>
</evidence>